<dbReference type="InterPro" id="IPR003565">
    <property type="entry name" value="Tetra_PHTase"/>
</dbReference>
<keyword evidence="8" id="KW-1185">Reference proteome</keyword>
<evidence type="ECO:0000256" key="4">
    <source>
        <dbReference type="ARBA" id="ARBA00022801"/>
    </source>
</evidence>
<dbReference type="EMBL" id="JASCXW010000032">
    <property type="protein sequence ID" value="MDI6453533.1"/>
    <property type="molecule type" value="Genomic_DNA"/>
</dbReference>
<dbReference type="GO" id="GO:0006167">
    <property type="term" value="P:AMP biosynthetic process"/>
    <property type="evidence" value="ECO:0007669"/>
    <property type="project" value="TreeGrafter"/>
</dbReference>
<dbReference type="Pfam" id="PF00293">
    <property type="entry name" value="NUDIX"/>
    <property type="match status" value="1"/>
</dbReference>
<evidence type="ECO:0000259" key="6">
    <source>
        <dbReference type="PROSITE" id="PS51462"/>
    </source>
</evidence>
<gene>
    <name evidence="7" type="ORF">QJ521_08135</name>
</gene>
<name>A0AAW6U6C9_9MOLU</name>
<keyword evidence="3" id="KW-0547">Nucleotide-binding</keyword>
<dbReference type="InterPro" id="IPR015797">
    <property type="entry name" value="NUDIX_hydrolase-like_dom_sf"/>
</dbReference>
<accession>A0AAW6U6C9</accession>
<evidence type="ECO:0000256" key="3">
    <source>
        <dbReference type="ARBA" id="ARBA00022741"/>
    </source>
</evidence>
<dbReference type="SUPFAM" id="SSF55811">
    <property type="entry name" value="Nudix"/>
    <property type="match status" value="1"/>
</dbReference>
<proteinExistence type="inferred from homology"/>
<dbReference type="GO" id="GO:0004081">
    <property type="term" value="F:bis(5'-nucleosyl)-tetraphosphatase (asymmetrical) activity"/>
    <property type="evidence" value="ECO:0007669"/>
    <property type="project" value="TreeGrafter"/>
</dbReference>
<keyword evidence="4" id="KW-0378">Hydrolase</keyword>
<dbReference type="InterPro" id="IPR051325">
    <property type="entry name" value="Nudix_hydrolase_domain"/>
</dbReference>
<sequence>MTKEKSCGAVIFRKHQNKYQFVLVQQKYGLHFGFPKGHVELNESEKMTAYREVKEETGLEVEILDDFKEKTRYYPKPGVVKDVVYFLARADSIKIQKQEEEIADAVWVDASKVLSKLTFKTDRKVFKLLSKKANIII</sequence>
<dbReference type="AlphaFoldDB" id="A0AAW6U6C9"/>
<comment type="caution">
    <text evidence="7">The sequence shown here is derived from an EMBL/GenBank/DDBJ whole genome shotgun (WGS) entry which is preliminary data.</text>
</comment>
<dbReference type="PANTHER" id="PTHR21340">
    <property type="entry name" value="DIADENOSINE 5,5-P1,P4-TETRAPHOSPHATE PYROPHOSPHOHYDROLASE MUTT"/>
    <property type="match status" value="1"/>
</dbReference>
<comment type="similarity">
    <text evidence="1">Belongs to the Nudix hydrolase family.</text>
</comment>
<evidence type="ECO:0000256" key="2">
    <source>
        <dbReference type="ARBA" id="ARBA00018911"/>
    </source>
</evidence>
<feature type="domain" description="Nudix hydrolase" evidence="6">
    <location>
        <begin position="2"/>
        <end position="131"/>
    </location>
</feature>
<evidence type="ECO:0000256" key="5">
    <source>
        <dbReference type="ARBA" id="ARBA00032644"/>
    </source>
</evidence>
<dbReference type="InterPro" id="IPR020084">
    <property type="entry name" value="NUDIX_hydrolase_CS"/>
</dbReference>
<dbReference type="RefSeq" id="WP_282839966.1">
    <property type="nucleotide sequence ID" value="NZ_JASCXW010000032.1"/>
</dbReference>
<organism evidence="7 8">
    <name type="scientific">Peloplasma aerotolerans</name>
    <dbReference type="NCBI Taxonomy" id="3044389"/>
    <lineage>
        <taxon>Bacteria</taxon>
        <taxon>Bacillati</taxon>
        <taxon>Mycoplasmatota</taxon>
        <taxon>Mollicutes</taxon>
        <taxon>Acholeplasmatales</taxon>
        <taxon>Acholeplasmataceae</taxon>
        <taxon>Peloplasma</taxon>
    </lineage>
</organism>
<evidence type="ECO:0000313" key="8">
    <source>
        <dbReference type="Proteomes" id="UP001431532"/>
    </source>
</evidence>
<reference evidence="7" key="1">
    <citation type="submission" date="2023-05" db="EMBL/GenBank/DDBJ databases">
        <title>Mariniplasma microaerophilum sp. nov., a novel anaerobic mollicute isolated from terrestrial mud volcano, Taman Peninsula, Russia.</title>
        <authorList>
            <person name="Khomyakova M.A."/>
            <person name="Merkel A.Y."/>
            <person name="Slobodkin A.I."/>
        </authorList>
    </citation>
    <scope>NUCLEOTIDE SEQUENCE</scope>
    <source>
        <strain evidence="7">M4Ah</strain>
    </source>
</reference>
<dbReference type="PROSITE" id="PS51462">
    <property type="entry name" value="NUDIX"/>
    <property type="match status" value="1"/>
</dbReference>
<evidence type="ECO:0000313" key="7">
    <source>
        <dbReference type="EMBL" id="MDI6453533.1"/>
    </source>
</evidence>
<dbReference type="GO" id="GO:0000166">
    <property type="term" value="F:nucleotide binding"/>
    <property type="evidence" value="ECO:0007669"/>
    <property type="project" value="UniProtKB-KW"/>
</dbReference>
<evidence type="ECO:0000256" key="1">
    <source>
        <dbReference type="ARBA" id="ARBA00005582"/>
    </source>
</evidence>
<dbReference type="PROSITE" id="PS00893">
    <property type="entry name" value="NUDIX_BOX"/>
    <property type="match status" value="1"/>
</dbReference>
<dbReference type="InterPro" id="IPR000086">
    <property type="entry name" value="NUDIX_hydrolase_dom"/>
</dbReference>
<dbReference type="CDD" id="cd03428">
    <property type="entry name" value="NUDIX_Ap4A_Nudt2"/>
    <property type="match status" value="1"/>
</dbReference>
<dbReference type="Proteomes" id="UP001431532">
    <property type="component" value="Unassembled WGS sequence"/>
</dbReference>
<dbReference type="GO" id="GO:0006754">
    <property type="term" value="P:ATP biosynthetic process"/>
    <property type="evidence" value="ECO:0007669"/>
    <property type="project" value="TreeGrafter"/>
</dbReference>
<protein>
    <recommendedName>
        <fullName evidence="2">Bis(5'-nucleosyl)-tetraphosphatase [asymmetrical]</fullName>
    </recommendedName>
    <alternativeName>
        <fullName evidence="5">Diadenosine 5',5'''-P1,P4-tetraphosphate asymmetrical hydrolase</fullName>
    </alternativeName>
</protein>
<dbReference type="PANTHER" id="PTHR21340:SF0">
    <property type="entry name" value="BIS(5'-NUCLEOSYL)-TETRAPHOSPHATASE [ASYMMETRICAL]"/>
    <property type="match status" value="1"/>
</dbReference>
<dbReference type="Gene3D" id="3.90.79.10">
    <property type="entry name" value="Nucleoside Triphosphate Pyrophosphohydrolase"/>
    <property type="match status" value="1"/>
</dbReference>